<evidence type="ECO:0000313" key="3">
    <source>
        <dbReference type="Proteomes" id="UP000366945"/>
    </source>
</evidence>
<evidence type="ECO:0000256" key="1">
    <source>
        <dbReference type="SAM" id="Phobius"/>
    </source>
</evidence>
<dbReference type="RefSeq" id="WP_150678597.1">
    <property type="nucleotide sequence ID" value="NZ_CABPSK010000001.1"/>
</dbReference>
<organism evidence="2 3">
    <name type="scientific">Pandoraea pneumonica</name>
    <dbReference type="NCBI Taxonomy" id="2508299"/>
    <lineage>
        <taxon>Bacteria</taxon>
        <taxon>Pseudomonadati</taxon>
        <taxon>Pseudomonadota</taxon>
        <taxon>Betaproteobacteria</taxon>
        <taxon>Burkholderiales</taxon>
        <taxon>Burkholderiaceae</taxon>
        <taxon>Pandoraea</taxon>
    </lineage>
</organism>
<evidence type="ECO:0000313" key="2">
    <source>
        <dbReference type="EMBL" id="VVD84089.1"/>
    </source>
</evidence>
<gene>
    <name evidence="2" type="ORF">PPN31114_01296</name>
</gene>
<dbReference type="Proteomes" id="UP000366945">
    <property type="component" value="Unassembled WGS sequence"/>
</dbReference>
<keyword evidence="3" id="KW-1185">Reference proteome</keyword>
<keyword evidence="1" id="KW-0472">Membrane</keyword>
<sequence length="413" mass="45627">MNANIHNGEAEEPLIPNWAYRLAARWKPFLLLTVALAAVLYVVIHTFAYKYESKGFVLLRRDVSLYNAQRQAFYDGALLRHYLASKNKLNTPEGEFLLNSLSAAFIAKHVTLTMPYGKDDARYVGDKDRSALISTGLDLAVQSRTSGEQAAARMQLLAGFVVDAMLKQTLTSELRSKLMAARSQKQSIDNQLIENELNLRDMTTRLNDLRQISARYPEAARMNERQLLTTSGDSGRFLSPMAQMIGLESDIASLKTGLDRLKRQEKQNNILLQFYEGLFTKIPADPTGEQLLSTYVDAINKYFANISPTDDARREVYNGQLLVVLGMRSQGLDAPRFTSGPTVPSGMQGPAAPILMFAAAAIAAILAALATLAYDLVVIGKRARGPGNLLPDAVLPTVTEMPHRDPPREARRA</sequence>
<accession>A0A5E4TDB1</accession>
<reference evidence="2 3" key="1">
    <citation type="submission" date="2019-08" db="EMBL/GenBank/DDBJ databases">
        <authorList>
            <person name="Peeters C."/>
        </authorList>
    </citation>
    <scope>NUCLEOTIDE SEQUENCE [LARGE SCALE GENOMIC DNA]</scope>
    <source>
        <strain evidence="2 3">LMG 31114</strain>
    </source>
</reference>
<dbReference type="OrthoDB" id="8888345at2"/>
<dbReference type="AlphaFoldDB" id="A0A5E4TDB1"/>
<protein>
    <recommendedName>
        <fullName evidence="4">Polysaccharide chain length determinant N-terminal domain-containing protein</fullName>
    </recommendedName>
</protein>
<feature type="transmembrane region" description="Helical" evidence="1">
    <location>
        <begin position="29"/>
        <end position="49"/>
    </location>
</feature>
<feature type="transmembrane region" description="Helical" evidence="1">
    <location>
        <begin position="354"/>
        <end position="374"/>
    </location>
</feature>
<proteinExistence type="predicted"/>
<dbReference type="GeneID" id="300403351"/>
<dbReference type="EMBL" id="CABPSK010000001">
    <property type="protein sequence ID" value="VVD84089.1"/>
    <property type="molecule type" value="Genomic_DNA"/>
</dbReference>
<evidence type="ECO:0008006" key="4">
    <source>
        <dbReference type="Google" id="ProtNLM"/>
    </source>
</evidence>
<keyword evidence="1" id="KW-0812">Transmembrane</keyword>
<keyword evidence="1" id="KW-1133">Transmembrane helix</keyword>
<name>A0A5E4TDB1_9BURK</name>